<reference evidence="2 3" key="1">
    <citation type="submission" date="2019-06" db="EMBL/GenBank/DDBJ databases">
        <title>YIM 131921 draft genome.</title>
        <authorList>
            <person name="Jiang L."/>
        </authorList>
    </citation>
    <scope>NUCLEOTIDE SEQUENCE [LARGE SCALE GENOMIC DNA]</scope>
    <source>
        <strain evidence="2 3">YIM 131921</strain>
    </source>
</reference>
<accession>A0A5C4MPU5</accession>
<evidence type="ECO:0000313" key="3">
    <source>
        <dbReference type="Proteomes" id="UP000305887"/>
    </source>
</evidence>
<dbReference type="Proteomes" id="UP000305887">
    <property type="component" value="Unassembled WGS sequence"/>
</dbReference>
<organism evidence="2 3">
    <name type="scientific">Rubellimicrobium rubrum</name>
    <dbReference type="NCBI Taxonomy" id="2585369"/>
    <lineage>
        <taxon>Bacteria</taxon>
        <taxon>Pseudomonadati</taxon>
        <taxon>Pseudomonadota</taxon>
        <taxon>Alphaproteobacteria</taxon>
        <taxon>Rhodobacterales</taxon>
        <taxon>Roseobacteraceae</taxon>
        <taxon>Rubellimicrobium</taxon>
    </lineage>
</organism>
<comment type="caution">
    <text evidence="2">The sequence shown here is derived from an EMBL/GenBank/DDBJ whole genome shotgun (WGS) entry which is preliminary data.</text>
</comment>
<gene>
    <name evidence="2" type="ORF">FHG66_16970</name>
</gene>
<sequence length="454" mass="50843">MHASLAAFAAACPAIAQQTAQMDVESVGRGAPLAADIGDHDVVGPGKGGTVLRNREGETPETVVAAATNGEVPEGVEPLDRDIFTTTDFYADRELWSDPRYFRCNSGLGLEAQRGAYGGNTMFEGDPATAAWGYCDRDYPREAIVSPYPFTTAQEHYEALLAETQARGGPTEHTYETVPGEWTGHYQDPRTGENADSWYWMRVNQIPTILSLLTPEYQERAVQEHFHQANSGVSQWPSQFCWPEGFMRRFHQYSVWDHQVIATPDIVQVMAGVADNFVTNIYVGAEFNTEGDVPRLGEDVPRWYGETVGFWDGEALITWTSNIQGWKVHNAFEYSNQLQTIEIYTPNRDGQGNFVGLNHETVLYDPEALVEPIRIVRNLVKESEVNDGTPYVFIECVQTLFPDERGVATPRSPGDVIDYRVPDMFGRPWAQTWARVEEEMGIEAPEGEDMFSFD</sequence>
<keyword evidence="3" id="KW-1185">Reference proteome</keyword>
<proteinExistence type="predicted"/>
<dbReference type="AlphaFoldDB" id="A0A5C4MPU5"/>
<evidence type="ECO:0000256" key="1">
    <source>
        <dbReference type="SAM" id="MobiDB-lite"/>
    </source>
</evidence>
<protein>
    <submittedName>
        <fullName evidence="2">Uncharacterized protein</fullName>
    </submittedName>
</protein>
<name>A0A5C4MPU5_9RHOB</name>
<dbReference type="OrthoDB" id="7054794at2"/>
<dbReference type="EMBL" id="VDFU01000027">
    <property type="protein sequence ID" value="TNC47320.1"/>
    <property type="molecule type" value="Genomic_DNA"/>
</dbReference>
<feature type="region of interest" description="Disordered" evidence="1">
    <location>
        <begin position="168"/>
        <end position="187"/>
    </location>
</feature>
<evidence type="ECO:0000313" key="2">
    <source>
        <dbReference type="EMBL" id="TNC47320.1"/>
    </source>
</evidence>